<evidence type="ECO:0000256" key="1">
    <source>
        <dbReference type="SAM" id="Phobius"/>
    </source>
</evidence>
<dbReference type="EMBL" id="QLTW01000147">
    <property type="protein sequence ID" value="MBT9145693.1"/>
    <property type="molecule type" value="Genomic_DNA"/>
</dbReference>
<dbReference type="Proteomes" id="UP000811545">
    <property type="component" value="Unassembled WGS sequence"/>
</dbReference>
<name>A0A9E2F7K8_PSYF1</name>
<keyword evidence="1" id="KW-0472">Membrane</keyword>
<feature type="transmembrane region" description="Helical" evidence="1">
    <location>
        <begin position="72"/>
        <end position="93"/>
    </location>
</feature>
<proteinExistence type="predicted"/>
<evidence type="ECO:0000313" key="2">
    <source>
        <dbReference type="EMBL" id="MBT9145693.1"/>
    </source>
</evidence>
<comment type="caution">
    <text evidence="2">The sequence shown here is derived from an EMBL/GenBank/DDBJ whole genome shotgun (WGS) entry which is preliminary data.</text>
</comment>
<accession>A0A9E2F7K8</accession>
<keyword evidence="1" id="KW-0812">Transmembrane</keyword>
<feature type="transmembrane region" description="Helical" evidence="1">
    <location>
        <begin position="195"/>
        <end position="211"/>
    </location>
</feature>
<feature type="transmembrane region" description="Helical" evidence="1">
    <location>
        <begin position="159"/>
        <end position="183"/>
    </location>
</feature>
<feature type="transmembrane region" description="Helical" evidence="1">
    <location>
        <begin position="44"/>
        <end position="66"/>
    </location>
</feature>
<gene>
    <name evidence="2" type="ORF">DDT42_01568</name>
</gene>
<protein>
    <submittedName>
        <fullName evidence="2">Uncharacterized protein</fullName>
    </submittedName>
</protein>
<evidence type="ECO:0000313" key="3">
    <source>
        <dbReference type="Proteomes" id="UP000811545"/>
    </source>
</evidence>
<organism evidence="2 3">
    <name type="scientific">Psychracetigena formicireducens</name>
    <dbReference type="NCBI Taxonomy" id="2986056"/>
    <lineage>
        <taxon>Bacteria</taxon>
        <taxon>Bacillati</taxon>
        <taxon>Candidatus Lithacetigenota</taxon>
        <taxon>Candidatus Psychracetigena</taxon>
    </lineage>
</organism>
<feature type="transmembrane region" description="Helical" evidence="1">
    <location>
        <begin position="113"/>
        <end position="139"/>
    </location>
</feature>
<feature type="transmembrane region" description="Helical" evidence="1">
    <location>
        <begin position="231"/>
        <end position="262"/>
    </location>
</feature>
<reference evidence="2 3" key="1">
    <citation type="journal article" date="2021" name="bioRxiv">
        <title>Unique metabolic strategies in Hadean analogues reveal hints for primordial physiology.</title>
        <authorList>
            <person name="Nobu M.K."/>
            <person name="Nakai R."/>
            <person name="Tamazawa S."/>
            <person name="Mori H."/>
            <person name="Toyoda A."/>
            <person name="Ijiri A."/>
            <person name="Suzuki S."/>
            <person name="Kurokawa K."/>
            <person name="Kamagata Y."/>
            <person name="Tamaki H."/>
        </authorList>
    </citation>
    <scope>NUCLEOTIDE SEQUENCE [LARGE SCALE GENOMIC DNA]</scope>
    <source>
        <strain evidence="2">BS525</strain>
    </source>
</reference>
<keyword evidence="1" id="KW-1133">Transmembrane helix</keyword>
<sequence length="271" mass="30129">MKAMVLMEIYAWVKSKHSYWLIIIVALLGGRIFLLTVNTQSAGIAVAPVDVILVVIGGLTPLFSLILELPSWLILVALAIILARNSMVSMGSLDTMLLVKSASKVKWWLVKMLLLLAINFAYILVILIVTSVFFIQTYYLNSWSEYALIFLPHLAESSMSPLAVVIFAYIILFTGFLAITTFVQTIGLFFNRESKYYLVLIALFIVLAVLYRNGVLTRQFSPMHYPSTIDIVIPSIAAYLSSISFNIIVTVVNVVSGVILVARRDLIVLGD</sequence>
<feature type="transmembrane region" description="Helical" evidence="1">
    <location>
        <begin position="20"/>
        <end position="37"/>
    </location>
</feature>
<dbReference type="AlphaFoldDB" id="A0A9E2F7K8"/>